<keyword evidence="4" id="KW-1185">Reference proteome</keyword>
<protein>
    <recommendedName>
        <fullName evidence="2">NACHT domain-containing protein</fullName>
    </recommendedName>
</protein>
<dbReference type="Pfam" id="PF05729">
    <property type="entry name" value="NACHT"/>
    <property type="match status" value="1"/>
</dbReference>
<geneLocation type="plasmid" evidence="3 4">
    <name>pREB6</name>
</geneLocation>
<dbReference type="Proteomes" id="UP000000268">
    <property type="component" value="Plasmid pREB6"/>
</dbReference>
<dbReference type="InterPro" id="IPR007111">
    <property type="entry name" value="NACHT_NTPase"/>
</dbReference>
<dbReference type="HOGENOM" id="CLU_015799_0_0_3"/>
<dbReference type="EMBL" id="CP000843">
    <property type="protein sequence ID" value="ABW33030.1"/>
    <property type="molecule type" value="Genomic_DNA"/>
</dbReference>
<feature type="transmembrane region" description="Helical" evidence="1">
    <location>
        <begin position="435"/>
        <end position="457"/>
    </location>
</feature>
<feature type="transmembrane region" description="Helical" evidence="1">
    <location>
        <begin position="385"/>
        <end position="415"/>
    </location>
</feature>
<dbReference type="InterPro" id="IPR027417">
    <property type="entry name" value="P-loop_NTPase"/>
</dbReference>
<sequence length="662" mass="75101">MEVTQIQNAEVVNVFSTVKVPQAPLDTAKPLSRDEHRWRKVLLSKVQQFWIDGVLAKSLHSQVLIELGLEERNNYVYTPLEGVEEFPPESKQAFPEGTSATHIFEDIGAGRTLLILGEPGAGKTISLLKLAESLISRTEADLNQPLPVVLNLSSWSRQRKSIEEWLVEELFDKYTVSKSLGKSWIVKEQLILLLDGLDEVEAKHRNDCVHALNQFLQAHGRTEMVVCSRIHDYEALSDKVTLRSAIYVKPLTPQQIDEYLEQAGESLIALRAIVNQNSEIKSFASSPLILSIMSLAYQGSDWDNLPRSVTSEIFRQRLFDTYIKRMFQRKGTTRNYLQEQATLWLIWLAQEMSRTSQTVFLIERIQPSFFQTKFQKLRYRLESGLISWLFFGLFFGLIFGLLTTLSSWLIFGLLLELKFASTFELFSELRYQLFQGLKIGLSYGLIIGLIVGFSGNIKTVETLKWSWREAKSIFRKRLILGLILGPILGLLVALSFEMYWGLINALIEGLILGLRYGLILGLLSVVIGGLRGPDMLNTFQPNQGIWKSAINALNFGANFGVILGVILGVIEKSLLSGVFFGVSAGLFFGLIGGGTTCLRHFTLRLMLYRMGHIPWNYARFLDYAADRLFLQKVGGGYIFVHRMLLEHFASMELESHQQLRLR</sequence>
<gene>
    <name evidence="3" type="ordered locus">AM1_F0155</name>
</gene>
<keyword evidence="1" id="KW-0472">Membrane</keyword>
<name>A8ZPU8_ACAM1</name>
<dbReference type="Gene3D" id="3.40.50.300">
    <property type="entry name" value="P-loop containing nucleotide triphosphate hydrolases"/>
    <property type="match status" value="1"/>
</dbReference>
<evidence type="ECO:0000256" key="1">
    <source>
        <dbReference type="SAM" id="Phobius"/>
    </source>
</evidence>
<dbReference type="AlphaFoldDB" id="A8ZPU8"/>
<dbReference type="KEGG" id="amr:AM1_F0155"/>
<dbReference type="PROSITE" id="PS50837">
    <property type="entry name" value="NACHT"/>
    <property type="match status" value="1"/>
</dbReference>
<organism evidence="3 4">
    <name type="scientific">Acaryochloris marina (strain MBIC 11017)</name>
    <dbReference type="NCBI Taxonomy" id="329726"/>
    <lineage>
        <taxon>Bacteria</taxon>
        <taxon>Bacillati</taxon>
        <taxon>Cyanobacteriota</taxon>
        <taxon>Cyanophyceae</taxon>
        <taxon>Acaryochloridales</taxon>
        <taxon>Acaryochloridaceae</taxon>
        <taxon>Acaryochloris</taxon>
    </lineage>
</organism>
<proteinExistence type="predicted"/>
<accession>A8ZPU8</accession>
<keyword evidence="3" id="KW-0614">Plasmid</keyword>
<feature type="transmembrane region" description="Helical" evidence="1">
    <location>
        <begin position="506"/>
        <end position="530"/>
    </location>
</feature>
<feature type="transmembrane region" description="Helical" evidence="1">
    <location>
        <begin position="576"/>
        <end position="601"/>
    </location>
</feature>
<feature type="domain" description="NACHT" evidence="2">
    <location>
        <begin position="111"/>
        <end position="217"/>
    </location>
</feature>
<keyword evidence="1" id="KW-0812">Transmembrane</keyword>
<feature type="transmembrane region" description="Helical" evidence="1">
    <location>
        <begin position="551"/>
        <end position="570"/>
    </location>
</feature>
<evidence type="ECO:0000259" key="2">
    <source>
        <dbReference type="PROSITE" id="PS50837"/>
    </source>
</evidence>
<feature type="transmembrane region" description="Helical" evidence="1">
    <location>
        <begin position="478"/>
        <end position="500"/>
    </location>
</feature>
<reference evidence="3 4" key="1">
    <citation type="journal article" date="2008" name="Proc. Natl. Acad. Sci. U.S.A.">
        <title>Niche adaptation and genome expansion in the chlorophyll d-producing cyanobacterium Acaryochloris marina.</title>
        <authorList>
            <person name="Swingley W.D."/>
            <person name="Chen M."/>
            <person name="Cheung P.C."/>
            <person name="Conrad A.L."/>
            <person name="Dejesa L.C."/>
            <person name="Hao J."/>
            <person name="Honchak B.M."/>
            <person name="Karbach L.E."/>
            <person name="Kurdoglu A."/>
            <person name="Lahiri S."/>
            <person name="Mastrian S.D."/>
            <person name="Miyashita H."/>
            <person name="Page L."/>
            <person name="Ramakrishna P."/>
            <person name="Satoh S."/>
            <person name="Sattley W.M."/>
            <person name="Shimada Y."/>
            <person name="Taylor H.L."/>
            <person name="Tomo T."/>
            <person name="Tsuchiya T."/>
            <person name="Wang Z.T."/>
            <person name="Raymond J."/>
            <person name="Mimuro M."/>
            <person name="Blankenship R.E."/>
            <person name="Touchman J.W."/>
        </authorList>
    </citation>
    <scope>NUCLEOTIDE SEQUENCE [LARGE SCALE GENOMIC DNA]</scope>
    <source>
        <strain evidence="4">MBIC 11017</strain>
        <plasmid evidence="4">Plasmid pREB6</plasmid>
    </source>
</reference>
<dbReference type="SUPFAM" id="SSF52540">
    <property type="entry name" value="P-loop containing nucleoside triphosphate hydrolases"/>
    <property type="match status" value="1"/>
</dbReference>
<evidence type="ECO:0000313" key="4">
    <source>
        <dbReference type="Proteomes" id="UP000000268"/>
    </source>
</evidence>
<evidence type="ECO:0000313" key="3">
    <source>
        <dbReference type="EMBL" id="ABW33030.1"/>
    </source>
</evidence>
<keyword evidence="1" id="KW-1133">Transmembrane helix</keyword>